<protein>
    <submittedName>
        <fullName evidence="2">Uncharacterized protein</fullName>
    </submittedName>
</protein>
<sequence>MDLNMPMMRLVILPLILALLCLPQITNACECAGIDDAVVKRLIEKYDYVFVGSAIEVLHPDDEKPDFTSNESKGGMNVIFEIDSVIKGESKLKTVIVNQFGMDSCNMWFKLGEKYIVVGKRIDKLNWNRVKKGDFPYWEEQPPILGYRHSLQILGNRKEYRYWKRLARRNTIITTDMCSTFRVGTEDANLFLK</sequence>
<dbReference type="EMBL" id="LRPB01000046">
    <property type="protein sequence ID" value="KYG80866.1"/>
    <property type="molecule type" value="Genomic_DNA"/>
</dbReference>
<evidence type="ECO:0000313" key="3">
    <source>
        <dbReference type="Proteomes" id="UP000075663"/>
    </source>
</evidence>
<evidence type="ECO:0000256" key="1">
    <source>
        <dbReference type="SAM" id="SignalP"/>
    </source>
</evidence>
<comment type="caution">
    <text evidence="2">The sequence shown here is derived from an EMBL/GenBank/DDBJ whole genome shotgun (WGS) entry which is preliminary data.</text>
</comment>
<proteinExistence type="predicted"/>
<dbReference type="Proteomes" id="UP000075663">
    <property type="component" value="Unassembled WGS sequence"/>
</dbReference>
<name>A0A150XQ62_9BACT</name>
<dbReference type="InterPro" id="IPR008993">
    <property type="entry name" value="TIMP-like_OB-fold"/>
</dbReference>
<feature type="signal peptide" evidence="1">
    <location>
        <begin position="1"/>
        <end position="28"/>
    </location>
</feature>
<keyword evidence="1" id="KW-0732">Signal</keyword>
<accession>A0A150XQ62</accession>
<dbReference type="AlphaFoldDB" id="A0A150XQ62"/>
<reference evidence="2 3" key="1">
    <citation type="submission" date="2016-01" db="EMBL/GenBank/DDBJ databases">
        <title>Genome sequencing of Roseivirga seohaensis SW-152.</title>
        <authorList>
            <person name="Selvaratnam C."/>
            <person name="Thevarajoo S."/>
            <person name="Goh K.M."/>
            <person name="Ee R."/>
            <person name="Chan K.-G."/>
            <person name="Chong C.S."/>
        </authorList>
    </citation>
    <scope>NUCLEOTIDE SEQUENCE [LARGE SCALE GENOMIC DNA]</scope>
    <source>
        <strain evidence="2 3">SW-152</strain>
    </source>
</reference>
<organism evidence="2 3">
    <name type="scientific">Roseivirga seohaensis</name>
    <dbReference type="NCBI Taxonomy" id="1914963"/>
    <lineage>
        <taxon>Bacteria</taxon>
        <taxon>Pseudomonadati</taxon>
        <taxon>Bacteroidota</taxon>
        <taxon>Cytophagia</taxon>
        <taxon>Cytophagales</taxon>
        <taxon>Roseivirgaceae</taxon>
        <taxon>Roseivirga</taxon>
    </lineage>
</organism>
<dbReference type="Gene3D" id="2.40.50.120">
    <property type="match status" value="1"/>
</dbReference>
<gene>
    <name evidence="2" type="ORF">AWW67_08575</name>
</gene>
<feature type="chain" id="PRO_5007575023" evidence="1">
    <location>
        <begin position="29"/>
        <end position="193"/>
    </location>
</feature>
<evidence type="ECO:0000313" key="2">
    <source>
        <dbReference type="EMBL" id="KYG80866.1"/>
    </source>
</evidence>